<evidence type="ECO:0000259" key="2">
    <source>
        <dbReference type="Pfam" id="PF13175"/>
    </source>
</evidence>
<organism evidence="3">
    <name type="scientific">bacterium 19CA03SA04</name>
    <dbReference type="NCBI Taxonomy" id="2920698"/>
    <lineage>
        <taxon>Bacteria</taxon>
    </lineage>
</organism>
<dbReference type="Gene3D" id="3.40.50.300">
    <property type="entry name" value="P-loop containing nucleotide triphosphate hydrolases"/>
    <property type="match status" value="2"/>
</dbReference>
<dbReference type="InterPro" id="IPR051396">
    <property type="entry name" value="Bact_Antivir_Def_Nuclease"/>
</dbReference>
<evidence type="ECO:0000259" key="1">
    <source>
        <dbReference type="Pfam" id="PF12476"/>
    </source>
</evidence>
<dbReference type="Pfam" id="PF13175">
    <property type="entry name" value="AAA_15"/>
    <property type="match status" value="1"/>
</dbReference>
<dbReference type="PANTHER" id="PTHR43581">
    <property type="entry name" value="ATP/GTP PHOSPHATASE"/>
    <property type="match status" value="1"/>
</dbReference>
<dbReference type="InterPro" id="IPR027417">
    <property type="entry name" value="P-loop_NTPase"/>
</dbReference>
<feature type="domain" description="Endonuclease GajA/Old nuclease/RecF-like AAA" evidence="2">
    <location>
        <begin position="1"/>
        <end position="539"/>
    </location>
</feature>
<evidence type="ECO:0000313" key="3">
    <source>
        <dbReference type="EMBL" id="XAG25491.1"/>
    </source>
</evidence>
<dbReference type="InterPro" id="IPR041685">
    <property type="entry name" value="AAA_GajA/Old/RecF-like"/>
</dbReference>
<name>A0AAU6SZN3_UNCXX</name>
<dbReference type="AlphaFoldDB" id="A0AAU6SZN3"/>
<sequence length="619" mass="70534">MLKSIQVNNFKSLDFSDSVDVSSMSIFCGANSSGKSSFLQAILLLAQTSDTRFNGSSMLLNGRLVKLGGFNDIVSFSKDNEFIRLKADIEDDDELDINRVIISVEFGFGHETSEIQREQITPPIKKITFEISQNDPKNPIIIDLSSTNKEGVFRVNNINQKEVLVKDENNLDFDIEEVHLDGIIPEKCVVKYNRTKLEVRRIVDYLTDSKAHKFYSRPQINMFELESINKKIIDSITDILLREQSNIRKRLKRTLDEENSLDIPSGMSKERLIELILKNQLILDANELNKLNAEDSILHKWPEYLNSLGKEQKRNLFSLITRNKEEIISKSIDAKGVKENYETDIHLPALFLSLAGFINRNLSLGIKYIGPLRSKPKSVYPLTDINNTKDIGVKGEHSAAILHINKNIRIKYPVIISDEYLHIEEQSATFSSALHQWLNYLDVVTSVTTKDQGKFGYELKVKTNSSESPQDLNHVGVGVSQVIPIVMQCLLSNKNDILIFEQPELHLHPKIQAKLCDLFIAMSLNGRQLIIETHSEYIINRLRYRIAQGVNENLNENIGIKFVTNTGSKSVFEDVQISEYGAIKNWPKDFFDQSQIEVENILLSVSKRKKSERMAKSCK</sequence>
<dbReference type="PANTHER" id="PTHR43581:SF2">
    <property type="entry name" value="EXCINUCLEASE ATPASE SUBUNIT"/>
    <property type="match status" value="1"/>
</dbReference>
<reference evidence="3" key="1">
    <citation type="submission" date="2022-03" db="EMBL/GenBank/DDBJ databases">
        <title>Sea Food Isolates.</title>
        <authorList>
            <person name="Li c."/>
        </authorList>
    </citation>
    <scope>NUCLEOTIDE SEQUENCE</scope>
    <source>
        <strain evidence="3">19CA03SA04</strain>
    </source>
</reference>
<gene>
    <name evidence="3" type="ORF">MRM62_04850</name>
</gene>
<dbReference type="SUPFAM" id="SSF52540">
    <property type="entry name" value="P-loop containing nucleoside triphosphate hydrolases"/>
    <property type="match status" value="1"/>
</dbReference>
<proteinExistence type="predicted"/>
<feature type="domain" description="DUF3696" evidence="1">
    <location>
        <begin position="556"/>
        <end position="599"/>
    </location>
</feature>
<dbReference type="Pfam" id="PF12476">
    <property type="entry name" value="DUF3696"/>
    <property type="match status" value="1"/>
</dbReference>
<dbReference type="InterPro" id="IPR022532">
    <property type="entry name" value="DUF3696"/>
</dbReference>
<accession>A0AAU6SZN3</accession>
<protein>
    <submittedName>
        <fullName evidence="3">DUF3696 domain-containing protein</fullName>
    </submittedName>
</protein>
<dbReference type="EMBL" id="CP095340">
    <property type="protein sequence ID" value="XAG25491.1"/>
    <property type="molecule type" value="Genomic_DNA"/>
</dbReference>